<dbReference type="Proteomes" id="UP000635565">
    <property type="component" value="Unassembled WGS sequence"/>
</dbReference>
<evidence type="ECO:0000259" key="2">
    <source>
        <dbReference type="Pfam" id="PF22725"/>
    </source>
</evidence>
<accession>A0ABQ3VED2</accession>
<keyword evidence="4" id="KW-1185">Reference proteome</keyword>
<proteinExistence type="predicted"/>
<dbReference type="Pfam" id="PF22725">
    <property type="entry name" value="GFO_IDH_MocA_C3"/>
    <property type="match status" value="1"/>
</dbReference>
<dbReference type="PANTHER" id="PTHR43377">
    <property type="entry name" value="BILIVERDIN REDUCTASE A"/>
    <property type="match status" value="1"/>
</dbReference>
<dbReference type="SUPFAM" id="SSF55347">
    <property type="entry name" value="Glyceraldehyde-3-phosphate dehydrogenase-like, C-terminal domain"/>
    <property type="match status" value="1"/>
</dbReference>
<evidence type="ECO:0000259" key="1">
    <source>
        <dbReference type="Pfam" id="PF01408"/>
    </source>
</evidence>
<dbReference type="PANTHER" id="PTHR43377:SF6">
    <property type="entry name" value="GFO_IDH_MOCA-LIKE OXIDOREDUCTASE N-TERMINAL DOMAIN-CONTAINING PROTEIN"/>
    <property type="match status" value="1"/>
</dbReference>
<evidence type="ECO:0000313" key="3">
    <source>
        <dbReference type="EMBL" id="GHO84325.1"/>
    </source>
</evidence>
<feature type="domain" description="GFO/IDH/MocA-like oxidoreductase" evidence="2">
    <location>
        <begin position="132"/>
        <end position="238"/>
    </location>
</feature>
<name>A0ABQ3VED2_9CHLR</name>
<dbReference type="InterPro" id="IPR000683">
    <property type="entry name" value="Gfo/Idh/MocA-like_OxRdtase_N"/>
</dbReference>
<evidence type="ECO:0000313" key="4">
    <source>
        <dbReference type="Proteomes" id="UP000635565"/>
    </source>
</evidence>
<reference evidence="3 4" key="1">
    <citation type="journal article" date="2021" name="Int. J. Syst. Evol. Microbiol.">
        <title>Reticulibacter mediterranei gen. nov., sp. nov., within the new family Reticulibacteraceae fam. nov., and Ktedonospora formicarum gen. nov., sp. nov., Ktedonobacter robiniae sp. nov., Dictyobacter formicarum sp. nov. and Dictyobacter arantiisoli sp. nov., belonging to the class Ktedonobacteria.</title>
        <authorList>
            <person name="Yabe S."/>
            <person name="Zheng Y."/>
            <person name="Wang C.M."/>
            <person name="Sakai Y."/>
            <person name="Abe K."/>
            <person name="Yokota A."/>
            <person name="Donadio S."/>
            <person name="Cavaletti L."/>
            <person name="Monciardini P."/>
        </authorList>
    </citation>
    <scope>NUCLEOTIDE SEQUENCE [LARGE SCALE GENOMIC DNA]</scope>
    <source>
        <strain evidence="3 4">SOSP1-9</strain>
    </source>
</reference>
<sequence length="335" mass="37437">MRTDLRFGLVGWGYWGPKIARNLDGLSQVSVTMVADLDQSRLTSIAVNQPWIKTTTDFHDILNSDVDGVVIAAPVRAHYRLAKEALLHDKHVLVEKPLTASVAEAEELVELAHQRNLILMVGHTFEYSPAVNELRKLVQNGDLGRIYCVEAERVNLGLFRSDINVIWDLAPHDISILLYLFGKEPERVKVQANAHLQSHICDIAHLDLEFADQMTAHVHVSWLHPCKIRRVTVIGDARMVVYDDTNPSEMIKVYNKGADVHADPVVSYRHGAITIPHIDWVEPLRLECEDFVNSIRTGNQPRANGEVGLAVVRVLEAAQAALEKQEAINTAVAVQ</sequence>
<organism evidence="3 4">
    <name type="scientific">Dictyobacter formicarum</name>
    <dbReference type="NCBI Taxonomy" id="2778368"/>
    <lineage>
        <taxon>Bacteria</taxon>
        <taxon>Bacillati</taxon>
        <taxon>Chloroflexota</taxon>
        <taxon>Ktedonobacteria</taxon>
        <taxon>Ktedonobacterales</taxon>
        <taxon>Dictyobacteraceae</taxon>
        <taxon>Dictyobacter</taxon>
    </lineage>
</organism>
<dbReference type="InterPro" id="IPR036291">
    <property type="entry name" value="NAD(P)-bd_dom_sf"/>
</dbReference>
<dbReference type="Pfam" id="PF01408">
    <property type="entry name" value="GFO_IDH_MocA"/>
    <property type="match status" value="1"/>
</dbReference>
<dbReference type="InterPro" id="IPR051450">
    <property type="entry name" value="Gfo/Idh/MocA_Oxidoreductases"/>
</dbReference>
<protein>
    <submittedName>
        <fullName evidence="3">Oxidoreductase</fullName>
    </submittedName>
</protein>
<dbReference type="SUPFAM" id="SSF51735">
    <property type="entry name" value="NAD(P)-binding Rossmann-fold domains"/>
    <property type="match status" value="1"/>
</dbReference>
<dbReference type="RefSeq" id="WP_201361948.1">
    <property type="nucleotide sequence ID" value="NZ_BNJJ01000005.1"/>
</dbReference>
<dbReference type="Gene3D" id="3.40.50.720">
    <property type="entry name" value="NAD(P)-binding Rossmann-like Domain"/>
    <property type="match status" value="1"/>
</dbReference>
<feature type="domain" description="Gfo/Idh/MocA-like oxidoreductase N-terminal" evidence="1">
    <location>
        <begin position="5"/>
        <end position="123"/>
    </location>
</feature>
<comment type="caution">
    <text evidence="3">The sequence shown here is derived from an EMBL/GenBank/DDBJ whole genome shotgun (WGS) entry which is preliminary data.</text>
</comment>
<dbReference type="Gene3D" id="3.30.360.10">
    <property type="entry name" value="Dihydrodipicolinate Reductase, domain 2"/>
    <property type="match status" value="1"/>
</dbReference>
<dbReference type="InterPro" id="IPR055170">
    <property type="entry name" value="GFO_IDH_MocA-like_dom"/>
</dbReference>
<gene>
    <name evidence="3" type="ORF">KSZ_23310</name>
</gene>
<dbReference type="EMBL" id="BNJJ01000005">
    <property type="protein sequence ID" value="GHO84325.1"/>
    <property type="molecule type" value="Genomic_DNA"/>
</dbReference>